<comment type="caution">
    <text evidence="1">The sequence shown here is derived from an EMBL/GenBank/DDBJ whole genome shotgun (WGS) entry which is preliminary data.</text>
</comment>
<evidence type="ECO:0000313" key="2">
    <source>
        <dbReference type="Proteomes" id="UP001303222"/>
    </source>
</evidence>
<reference evidence="1" key="1">
    <citation type="journal article" date="2023" name="Mol. Phylogenet. Evol.">
        <title>Genome-scale phylogeny and comparative genomics of the fungal order Sordariales.</title>
        <authorList>
            <person name="Hensen N."/>
            <person name="Bonometti L."/>
            <person name="Westerberg I."/>
            <person name="Brannstrom I.O."/>
            <person name="Guillou S."/>
            <person name="Cros-Aarteil S."/>
            <person name="Calhoun S."/>
            <person name="Haridas S."/>
            <person name="Kuo A."/>
            <person name="Mondo S."/>
            <person name="Pangilinan J."/>
            <person name="Riley R."/>
            <person name="LaButti K."/>
            <person name="Andreopoulos B."/>
            <person name="Lipzen A."/>
            <person name="Chen C."/>
            <person name="Yan M."/>
            <person name="Daum C."/>
            <person name="Ng V."/>
            <person name="Clum A."/>
            <person name="Steindorff A."/>
            <person name="Ohm R.A."/>
            <person name="Martin F."/>
            <person name="Silar P."/>
            <person name="Natvig D.O."/>
            <person name="Lalanne C."/>
            <person name="Gautier V."/>
            <person name="Ament-Velasquez S.L."/>
            <person name="Kruys A."/>
            <person name="Hutchinson M.I."/>
            <person name="Powell A.J."/>
            <person name="Barry K."/>
            <person name="Miller A.N."/>
            <person name="Grigoriev I.V."/>
            <person name="Debuchy R."/>
            <person name="Gladieux P."/>
            <person name="Hiltunen Thoren M."/>
            <person name="Johannesson H."/>
        </authorList>
    </citation>
    <scope>NUCLEOTIDE SEQUENCE</scope>
    <source>
        <strain evidence="1">CBS 626.80</strain>
    </source>
</reference>
<gene>
    <name evidence="1" type="ORF">QBC32DRAFT_379001</name>
</gene>
<protein>
    <submittedName>
        <fullName evidence="1">Uncharacterized protein</fullName>
    </submittedName>
</protein>
<dbReference type="AlphaFoldDB" id="A0AAN6P2E8"/>
<dbReference type="Proteomes" id="UP001303222">
    <property type="component" value="Unassembled WGS sequence"/>
</dbReference>
<dbReference type="EMBL" id="MU859076">
    <property type="protein sequence ID" value="KAK3955436.1"/>
    <property type="molecule type" value="Genomic_DNA"/>
</dbReference>
<sequence>MDSHSVFPFLRLPAEIRLEIYRHAWTVPEVGYLYVYRYNGIYDGNKGLKLTLDCLKAQLSAIRKLGAISQRIRAEVYPEYFDHTQIMLRYDDARCFDSWNTHAFPLHNARSWDKRNRSALYILGGSYLLQTQAKHVHLHWPARIEDPGIEIYMDESRIRARDQEVLLNEQWAIECVSRFKNLKSLVVHVDDGSAKVMTDSYWEFYMHKLDEHNPKYHDTKELIRMFYDDERRAKLIEGLKTHHRKLEKAVVRTDISDPKVVKLINEHEAFEWWRQLKKDIAILALEGPSSTEEEKQDAYVFKQHIGNLEPCWPTASTV</sequence>
<name>A0AAN6P2E8_9PEZI</name>
<evidence type="ECO:0000313" key="1">
    <source>
        <dbReference type="EMBL" id="KAK3955436.1"/>
    </source>
</evidence>
<reference evidence="1" key="2">
    <citation type="submission" date="2023-06" db="EMBL/GenBank/DDBJ databases">
        <authorList>
            <consortium name="Lawrence Berkeley National Laboratory"/>
            <person name="Mondo S.J."/>
            <person name="Hensen N."/>
            <person name="Bonometti L."/>
            <person name="Westerberg I."/>
            <person name="Brannstrom I.O."/>
            <person name="Guillou S."/>
            <person name="Cros-Aarteil S."/>
            <person name="Calhoun S."/>
            <person name="Haridas S."/>
            <person name="Kuo A."/>
            <person name="Pangilinan J."/>
            <person name="Riley R."/>
            <person name="Labutti K."/>
            <person name="Andreopoulos B."/>
            <person name="Lipzen A."/>
            <person name="Chen C."/>
            <person name="Yanf M."/>
            <person name="Daum C."/>
            <person name="Ng V."/>
            <person name="Clum A."/>
            <person name="Steindorff A."/>
            <person name="Ohm R."/>
            <person name="Martin F."/>
            <person name="Silar P."/>
            <person name="Natvig D."/>
            <person name="Lalanne C."/>
            <person name="Gautier V."/>
            <person name="Ament-Velasquez S.L."/>
            <person name="Kruys A."/>
            <person name="Hutchinson M.I."/>
            <person name="Powell A.J."/>
            <person name="Barry K."/>
            <person name="Miller A.N."/>
            <person name="Grigoriev I.V."/>
            <person name="Debuchy R."/>
            <person name="Gladieux P."/>
            <person name="Thoren M.H."/>
            <person name="Johannesson H."/>
        </authorList>
    </citation>
    <scope>NUCLEOTIDE SEQUENCE</scope>
    <source>
        <strain evidence="1">CBS 626.80</strain>
    </source>
</reference>
<proteinExistence type="predicted"/>
<keyword evidence="2" id="KW-1185">Reference proteome</keyword>
<accession>A0AAN6P2E8</accession>
<organism evidence="1 2">
    <name type="scientific">Pseudoneurospora amorphoporcata</name>
    <dbReference type="NCBI Taxonomy" id="241081"/>
    <lineage>
        <taxon>Eukaryota</taxon>
        <taxon>Fungi</taxon>
        <taxon>Dikarya</taxon>
        <taxon>Ascomycota</taxon>
        <taxon>Pezizomycotina</taxon>
        <taxon>Sordariomycetes</taxon>
        <taxon>Sordariomycetidae</taxon>
        <taxon>Sordariales</taxon>
        <taxon>Sordariaceae</taxon>
        <taxon>Pseudoneurospora</taxon>
    </lineage>
</organism>